<comment type="subcellular location">
    <subcellularLocation>
        <location evidence="1">Cell outer membrane</location>
    </subcellularLocation>
</comment>
<evidence type="ECO:0000259" key="6">
    <source>
        <dbReference type="PROSITE" id="PS51123"/>
    </source>
</evidence>
<feature type="domain" description="OmpA-like" evidence="6">
    <location>
        <begin position="132"/>
        <end position="248"/>
    </location>
</feature>
<dbReference type="PANTHER" id="PTHR30329:SF21">
    <property type="entry name" value="LIPOPROTEIN YIAD-RELATED"/>
    <property type="match status" value="1"/>
</dbReference>
<keyword evidence="2 4" id="KW-0472">Membrane</keyword>
<dbReference type="RefSeq" id="WP_177171681.1">
    <property type="nucleotide sequence ID" value="NZ_FNZZ01000005.1"/>
</dbReference>
<evidence type="ECO:0000256" key="3">
    <source>
        <dbReference type="ARBA" id="ARBA00023237"/>
    </source>
</evidence>
<dbReference type="InterPro" id="IPR036737">
    <property type="entry name" value="OmpA-like_sf"/>
</dbReference>
<evidence type="ECO:0000256" key="1">
    <source>
        <dbReference type="ARBA" id="ARBA00004442"/>
    </source>
</evidence>
<sequence>MKQLSFLIATAATLATTAALPATAQGRWDYRPGDYRLVGAGVRLLFPELRNSARGQAFVMRNFDYNRDGRVQPREAEAANDAFVAIAGPNRARYAWPAADRVTVIEETRVVPGRGGWDRRAMHDYGFRQTPRGATLTLQEDVLFATDSDRLRPGAIEKLRPLAGYLRDNPGVRVAIDGFTDSRGTAAHNQDLSERRAASVRAAFDQMGVTRARFSVVGHGERDPVATNATAAGMRQNRRVEVTLLGRRASEFARY</sequence>
<keyword evidence="8" id="KW-1185">Reference proteome</keyword>
<protein>
    <submittedName>
        <fullName evidence="7">OmpA family protein</fullName>
    </submittedName>
</protein>
<dbReference type="GO" id="GO:0009279">
    <property type="term" value="C:cell outer membrane"/>
    <property type="evidence" value="ECO:0007669"/>
    <property type="project" value="UniProtKB-SubCell"/>
</dbReference>
<evidence type="ECO:0000313" key="8">
    <source>
        <dbReference type="Proteomes" id="UP000199214"/>
    </source>
</evidence>
<dbReference type="STRING" id="1855283.SAMN05216382_2759"/>
<reference evidence="8" key="1">
    <citation type="submission" date="2016-10" db="EMBL/GenBank/DDBJ databases">
        <authorList>
            <person name="Varghese N."/>
            <person name="Submissions S."/>
        </authorList>
    </citation>
    <scope>NUCLEOTIDE SEQUENCE [LARGE SCALE GENOMIC DNA]</scope>
    <source>
        <strain evidence="8">JS21-1</strain>
    </source>
</reference>
<dbReference type="Gene3D" id="3.30.1330.60">
    <property type="entry name" value="OmpA-like domain"/>
    <property type="match status" value="1"/>
</dbReference>
<evidence type="ECO:0000256" key="5">
    <source>
        <dbReference type="SAM" id="SignalP"/>
    </source>
</evidence>
<dbReference type="AlphaFoldDB" id="A0A1H7TEQ4"/>
<name>A0A1H7TEQ4_9SPHN</name>
<dbReference type="PANTHER" id="PTHR30329">
    <property type="entry name" value="STATOR ELEMENT OF FLAGELLAR MOTOR COMPLEX"/>
    <property type="match status" value="1"/>
</dbReference>
<dbReference type="PROSITE" id="PS51123">
    <property type="entry name" value="OMPA_2"/>
    <property type="match status" value="1"/>
</dbReference>
<organism evidence="7 8">
    <name type="scientific">Sphingomonas palmae</name>
    <dbReference type="NCBI Taxonomy" id="1855283"/>
    <lineage>
        <taxon>Bacteria</taxon>
        <taxon>Pseudomonadati</taxon>
        <taxon>Pseudomonadota</taxon>
        <taxon>Alphaproteobacteria</taxon>
        <taxon>Sphingomonadales</taxon>
        <taxon>Sphingomonadaceae</taxon>
        <taxon>Sphingomonas</taxon>
    </lineage>
</organism>
<keyword evidence="5" id="KW-0732">Signal</keyword>
<dbReference type="EMBL" id="FNZZ01000005">
    <property type="protein sequence ID" value="SEL83301.1"/>
    <property type="molecule type" value="Genomic_DNA"/>
</dbReference>
<feature type="chain" id="PRO_5011531075" evidence="5">
    <location>
        <begin position="25"/>
        <end position="255"/>
    </location>
</feature>
<evidence type="ECO:0000256" key="4">
    <source>
        <dbReference type="PROSITE-ProRule" id="PRU00473"/>
    </source>
</evidence>
<dbReference type="PRINTS" id="PR01021">
    <property type="entry name" value="OMPADOMAIN"/>
</dbReference>
<accession>A0A1H7TEQ4</accession>
<keyword evidence="3" id="KW-0998">Cell outer membrane</keyword>
<gene>
    <name evidence="7" type="ORF">SAMN05216382_2759</name>
</gene>
<dbReference type="Pfam" id="PF00691">
    <property type="entry name" value="OmpA"/>
    <property type="match status" value="1"/>
</dbReference>
<evidence type="ECO:0000313" key="7">
    <source>
        <dbReference type="EMBL" id="SEL83301.1"/>
    </source>
</evidence>
<feature type="signal peptide" evidence="5">
    <location>
        <begin position="1"/>
        <end position="24"/>
    </location>
</feature>
<dbReference type="SUPFAM" id="SSF103088">
    <property type="entry name" value="OmpA-like"/>
    <property type="match status" value="1"/>
</dbReference>
<dbReference type="InterPro" id="IPR050330">
    <property type="entry name" value="Bact_OuterMem_StrucFunc"/>
</dbReference>
<proteinExistence type="predicted"/>
<dbReference type="Proteomes" id="UP000199214">
    <property type="component" value="Unassembled WGS sequence"/>
</dbReference>
<dbReference type="InterPro" id="IPR006664">
    <property type="entry name" value="OMP_bac"/>
</dbReference>
<dbReference type="InterPro" id="IPR006665">
    <property type="entry name" value="OmpA-like"/>
</dbReference>
<evidence type="ECO:0000256" key="2">
    <source>
        <dbReference type="ARBA" id="ARBA00023136"/>
    </source>
</evidence>
<dbReference type="PRINTS" id="PR01023">
    <property type="entry name" value="NAFLGMOTY"/>
</dbReference>
<dbReference type="CDD" id="cd07185">
    <property type="entry name" value="OmpA_C-like"/>
    <property type="match status" value="1"/>
</dbReference>